<sequence>MTNRNKTFIITGILMAIFLIGGGFFFNEEEMELSLNLNREQSFAKDKDLTVLVASDLHYLSPSLIEEGILTDSLLNDGDGKMTHQSEEIVDTFIEEVIEISPDYVILSGDLTFCLWQYKSR</sequence>
<accession>A0ABP3H311</accession>
<dbReference type="RefSeq" id="WP_343754765.1">
    <property type="nucleotide sequence ID" value="NZ_BAAACW010000070.1"/>
</dbReference>
<gene>
    <name evidence="2" type="ORF">GCM10008932_12110</name>
</gene>
<dbReference type="SUPFAM" id="SSF56300">
    <property type="entry name" value="Metallo-dependent phosphatases"/>
    <property type="match status" value="1"/>
</dbReference>
<dbReference type="InterPro" id="IPR029052">
    <property type="entry name" value="Metallo-depent_PP-like"/>
</dbReference>
<dbReference type="Gene3D" id="3.60.21.10">
    <property type="match status" value="1"/>
</dbReference>
<feature type="transmembrane region" description="Helical" evidence="1">
    <location>
        <begin position="7"/>
        <end position="26"/>
    </location>
</feature>
<evidence type="ECO:0000313" key="2">
    <source>
        <dbReference type="EMBL" id="GAA0361044.1"/>
    </source>
</evidence>
<proteinExistence type="predicted"/>
<protein>
    <recommendedName>
        <fullName evidence="4">Calcineurin-like phosphoesterase domain-containing protein</fullName>
    </recommendedName>
</protein>
<evidence type="ECO:0000256" key="1">
    <source>
        <dbReference type="SAM" id="Phobius"/>
    </source>
</evidence>
<comment type="caution">
    <text evidence="2">The sequence shown here is derived from an EMBL/GenBank/DDBJ whole genome shotgun (WGS) entry which is preliminary data.</text>
</comment>
<evidence type="ECO:0008006" key="4">
    <source>
        <dbReference type="Google" id="ProtNLM"/>
    </source>
</evidence>
<dbReference type="EMBL" id="BAAACW010000070">
    <property type="protein sequence ID" value="GAA0361044.1"/>
    <property type="molecule type" value="Genomic_DNA"/>
</dbReference>
<keyword evidence="1" id="KW-0812">Transmembrane</keyword>
<name>A0ABP3H311_9LACT</name>
<reference evidence="3" key="1">
    <citation type="journal article" date="2019" name="Int. J. Syst. Evol. Microbiol.">
        <title>The Global Catalogue of Microorganisms (GCM) 10K type strain sequencing project: providing services to taxonomists for standard genome sequencing and annotation.</title>
        <authorList>
            <consortium name="The Broad Institute Genomics Platform"/>
            <consortium name="The Broad Institute Genome Sequencing Center for Infectious Disease"/>
            <person name="Wu L."/>
            <person name="Ma J."/>
        </authorList>
    </citation>
    <scope>NUCLEOTIDE SEQUENCE [LARGE SCALE GENOMIC DNA]</scope>
    <source>
        <strain evidence="3">JCM 12662</strain>
    </source>
</reference>
<evidence type="ECO:0000313" key="3">
    <source>
        <dbReference type="Proteomes" id="UP001501166"/>
    </source>
</evidence>
<keyword evidence="1" id="KW-0472">Membrane</keyword>
<keyword evidence="1" id="KW-1133">Transmembrane helix</keyword>
<organism evidence="2 3">
    <name type="scientific">Alkalibacterium iburiense</name>
    <dbReference type="NCBI Taxonomy" id="290589"/>
    <lineage>
        <taxon>Bacteria</taxon>
        <taxon>Bacillati</taxon>
        <taxon>Bacillota</taxon>
        <taxon>Bacilli</taxon>
        <taxon>Lactobacillales</taxon>
        <taxon>Carnobacteriaceae</taxon>
        <taxon>Alkalibacterium</taxon>
    </lineage>
</organism>
<keyword evidence="3" id="KW-1185">Reference proteome</keyword>
<dbReference type="Proteomes" id="UP001501166">
    <property type="component" value="Unassembled WGS sequence"/>
</dbReference>